<organism evidence="2 3">
    <name type="scientific">Leersia perrieri</name>
    <dbReference type="NCBI Taxonomy" id="77586"/>
    <lineage>
        <taxon>Eukaryota</taxon>
        <taxon>Viridiplantae</taxon>
        <taxon>Streptophyta</taxon>
        <taxon>Embryophyta</taxon>
        <taxon>Tracheophyta</taxon>
        <taxon>Spermatophyta</taxon>
        <taxon>Magnoliopsida</taxon>
        <taxon>Liliopsida</taxon>
        <taxon>Poales</taxon>
        <taxon>Poaceae</taxon>
        <taxon>BOP clade</taxon>
        <taxon>Oryzoideae</taxon>
        <taxon>Oryzeae</taxon>
        <taxon>Oryzinae</taxon>
        <taxon>Leersia</taxon>
    </lineage>
</organism>
<evidence type="ECO:0000313" key="3">
    <source>
        <dbReference type="Proteomes" id="UP000032180"/>
    </source>
</evidence>
<evidence type="ECO:0000259" key="1">
    <source>
        <dbReference type="Pfam" id="PF13456"/>
    </source>
</evidence>
<reference evidence="2 3" key="1">
    <citation type="submission" date="2012-08" db="EMBL/GenBank/DDBJ databases">
        <title>Oryza genome evolution.</title>
        <authorList>
            <person name="Wing R.A."/>
        </authorList>
    </citation>
    <scope>NUCLEOTIDE SEQUENCE</scope>
</reference>
<accession>A0A0D9VUT4</accession>
<dbReference type="InterPro" id="IPR012337">
    <property type="entry name" value="RNaseH-like_sf"/>
</dbReference>
<name>A0A0D9VUT4_9ORYZ</name>
<dbReference type="HOGENOM" id="CLU_1449673_0_0_1"/>
<keyword evidence="3" id="KW-1185">Reference proteome</keyword>
<dbReference type="Gene3D" id="3.30.420.10">
    <property type="entry name" value="Ribonuclease H-like superfamily/Ribonuclease H"/>
    <property type="match status" value="1"/>
</dbReference>
<dbReference type="SUPFAM" id="SSF53098">
    <property type="entry name" value="Ribonuclease H-like"/>
    <property type="match status" value="1"/>
</dbReference>
<dbReference type="AlphaFoldDB" id="A0A0D9VUT4"/>
<feature type="domain" description="RNase H type-1" evidence="1">
    <location>
        <begin position="4"/>
        <end position="71"/>
    </location>
</feature>
<sequence>MKINVDGSHEQASGCGGAGIFMRDSNGQVAVAACQYFPHCSEALEAELLALREGIRLGLQWTLRPLIVESGDRLQCGNSHYPGKYWQQIEVRFHYSGCPGVALRRKGDNNQEDEDSEKPEQSLPYRRCFEVLKNLPERTIQVIAFFALGGADPPLWHAVAHGIASRQRKYPHPQLSYGVFYLEQPLK</sequence>
<dbReference type="PANTHER" id="PTHR47074">
    <property type="entry name" value="BNAC02G40300D PROTEIN"/>
    <property type="match status" value="1"/>
</dbReference>
<dbReference type="EnsemblPlants" id="LPERR03G17180.1">
    <property type="protein sequence ID" value="LPERR03G17180.1"/>
    <property type="gene ID" value="LPERR03G17180"/>
</dbReference>
<evidence type="ECO:0000313" key="2">
    <source>
        <dbReference type="EnsemblPlants" id="LPERR03G17180.1"/>
    </source>
</evidence>
<protein>
    <recommendedName>
        <fullName evidence="1">RNase H type-1 domain-containing protein</fullName>
    </recommendedName>
</protein>
<dbReference type="InterPro" id="IPR002156">
    <property type="entry name" value="RNaseH_domain"/>
</dbReference>
<dbReference type="InterPro" id="IPR052929">
    <property type="entry name" value="RNase_H-like_EbsB-rel"/>
</dbReference>
<dbReference type="PANTHER" id="PTHR47074:SF11">
    <property type="entry name" value="REVERSE TRANSCRIPTASE-LIKE PROTEIN"/>
    <property type="match status" value="1"/>
</dbReference>
<reference evidence="3" key="2">
    <citation type="submission" date="2013-12" db="EMBL/GenBank/DDBJ databases">
        <authorList>
            <person name="Yu Y."/>
            <person name="Lee S."/>
            <person name="de Baynast K."/>
            <person name="Wissotski M."/>
            <person name="Liu L."/>
            <person name="Talag J."/>
            <person name="Goicoechea J."/>
            <person name="Angelova A."/>
            <person name="Jetty R."/>
            <person name="Kudrna D."/>
            <person name="Golser W."/>
            <person name="Rivera L."/>
            <person name="Zhang J."/>
            <person name="Wing R."/>
        </authorList>
    </citation>
    <scope>NUCLEOTIDE SEQUENCE</scope>
</reference>
<dbReference type="Gramene" id="LPERR03G17180.1">
    <property type="protein sequence ID" value="LPERR03G17180.1"/>
    <property type="gene ID" value="LPERR03G17180"/>
</dbReference>
<reference evidence="2" key="3">
    <citation type="submission" date="2015-04" db="UniProtKB">
        <authorList>
            <consortium name="EnsemblPlants"/>
        </authorList>
    </citation>
    <scope>IDENTIFICATION</scope>
</reference>
<dbReference type="Proteomes" id="UP000032180">
    <property type="component" value="Chromosome 3"/>
</dbReference>
<dbReference type="Pfam" id="PF13456">
    <property type="entry name" value="RVT_3"/>
    <property type="match status" value="1"/>
</dbReference>
<proteinExistence type="predicted"/>
<dbReference type="GO" id="GO:0003676">
    <property type="term" value="F:nucleic acid binding"/>
    <property type="evidence" value="ECO:0007669"/>
    <property type="project" value="InterPro"/>
</dbReference>
<dbReference type="GO" id="GO:0004523">
    <property type="term" value="F:RNA-DNA hybrid ribonuclease activity"/>
    <property type="evidence" value="ECO:0007669"/>
    <property type="project" value="InterPro"/>
</dbReference>
<dbReference type="InterPro" id="IPR036397">
    <property type="entry name" value="RNaseH_sf"/>
</dbReference>